<evidence type="ECO:0008006" key="3">
    <source>
        <dbReference type="Google" id="ProtNLM"/>
    </source>
</evidence>
<dbReference type="OrthoDB" id="5567525at2"/>
<dbReference type="AlphaFoldDB" id="A0A2U1CMD5"/>
<dbReference type="Proteomes" id="UP000246145">
    <property type="component" value="Unassembled WGS sequence"/>
</dbReference>
<proteinExistence type="predicted"/>
<gene>
    <name evidence="1" type="ORF">C7440_1673</name>
</gene>
<reference evidence="1 2" key="1">
    <citation type="submission" date="2018-04" db="EMBL/GenBank/DDBJ databases">
        <title>Genomic Encyclopedia of Type Strains, Phase IV (KMG-IV): sequencing the most valuable type-strain genomes for metagenomic binning, comparative biology and taxonomic classification.</title>
        <authorList>
            <person name="Goeker M."/>
        </authorList>
    </citation>
    <scope>NUCLEOTIDE SEQUENCE [LARGE SCALE GENOMIC DNA]</scope>
    <source>
        <strain evidence="1 2">DSM 10065</strain>
    </source>
</reference>
<keyword evidence="2" id="KW-1185">Reference proteome</keyword>
<dbReference type="RefSeq" id="WP_116518173.1">
    <property type="nucleotide sequence ID" value="NZ_JACCEX010000002.1"/>
</dbReference>
<accession>A0A2U1CMD5</accession>
<name>A0A2U1CMD5_9BURK</name>
<protein>
    <recommendedName>
        <fullName evidence="3">Tail sheath protein</fullName>
    </recommendedName>
</protein>
<comment type="caution">
    <text evidence="1">The sequence shown here is derived from an EMBL/GenBank/DDBJ whole genome shotgun (WGS) entry which is preliminary data.</text>
</comment>
<dbReference type="EMBL" id="QEKO01000002">
    <property type="protein sequence ID" value="PVY62180.1"/>
    <property type="molecule type" value="Genomic_DNA"/>
</dbReference>
<sequence>MSTAFVRQLGAESGVQLNPLRDNSEIPSQDNSDQVFGIMMRATRGRIDKPFAVDRGNVFKRLGRGEPVRVSALNKAWIQVVEAVNNGAYQAIVQRLSTENAKIKYLVASVGAGAVLTATVAAGAVTAIEVTEGGSGYLAVPTITVGGPGTGAQVSVTVEDGTIVSASVVAPGSGYTVAPELGVSSEYSFAAQDELPDGPFFFALKHLECFNDGIKVQFRAEEKTEGGMPVENGRISLRVLDRDDVALFEFEGSLDPDAKDDYGNTAYLPDLISGQTDAVEFFVGAIRTVQPDSAAYGYDSNFFPKWASSPVLVCFEEGGTGYTTQDYMRARELLQYTPFNYAYISSGMTEAPALLAQKAQLAFDTNRQLRFDVPGNLNPEAAVAFVEQLNMGASLTAHLMHAFWAPLKSDDPTGVNGKDFYGSATLNIAYACGRNAQTDTKGFAPKNYPIAGREWPIRRTRVTQTYTPRDQELNALARAKINPVMWEVYTGGGRYVFRDSLTCALVDNSLKKLISVADMSTSIDDAVTRFNKDTLQLPMSVAVKRMRDYLKVLFDGATSAGWLVASDDPAMGGMSYRFDVRPNEQRPYDRMDVSYWLRYDGVARQIFTTQTLNR</sequence>
<organism evidence="1 2">
    <name type="scientific">Pusillimonas noertemannii</name>
    <dbReference type="NCBI Taxonomy" id="305977"/>
    <lineage>
        <taxon>Bacteria</taxon>
        <taxon>Pseudomonadati</taxon>
        <taxon>Pseudomonadota</taxon>
        <taxon>Betaproteobacteria</taxon>
        <taxon>Burkholderiales</taxon>
        <taxon>Alcaligenaceae</taxon>
        <taxon>Pusillimonas</taxon>
    </lineage>
</organism>
<evidence type="ECO:0000313" key="1">
    <source>
        <dbReference type="EMBL" id="PVY62180.1"/>
    </source>
</evidence>
<evidence type="ECO:0000313" key="2">
    <source>
        <dbReference type="Proteomes" id="UP000246145"/>
    </source>
</evidence>